<feature type="compositionally biased region" description="Polar residues" evidence="1">
    <location>
        <begin position="59"/>
        <end position="74"/>
    </location>
</feature>
<organism evidence="3 4">
    <name type="scientific">Melanomma pulvis-pyrius CBS 109.77</name>
    <dbReference type="NCBI Taxonomy" id="1314802"/>
    <lineage>
        <taxon>Eukaryota</taxon>
        <taxon>Fungi</taxon>
        <taxon>Dikarya</taxon>
        <taxon>Ascomycota</taxon>
        <taxon>Pezizomycotina</taxon>
        <taxon>Dothideomycetes</taxon>
        <taxon>Pleosporomycetidae</taxon>
        <taxon>Pleosporales</taxon>
        <taxon>Melanommataceae</taxon>
        <taxon>Melanomma</taxon>
    </lineage>
</organism>
<reference evidence="3" key="1">
    <citation type="journal article" date="2020" name="Stud. Mycol.">
        <title>101 Dothideomycetes genomes: a test case for predicting lifestyles and emergence of pathogens.</title>
        <authorList>
            <person name="Haridas S."/>
            <person name="Albert R."/>
            <person name="Binder M."/>
            <person name="Bloem J."/>
            <person name="Labutti K."/>
            <person name="Salamov A."/>
            <person name="Andreopoulos B."/>
            <person name="Baker S."/>
            <person name="Barry K."/>
            <person name="Bills G."/>
            <person name="Bluhm B."/>
            <person name="Cannon C."/>
            <person name="Castanera R."/>
            <person name="Culley D."/>
            <person name="Daum C."/>
            <person name="Ezra D."/>
            <person name="Gonzalez J."/>
            <person name="Henrissat B."/>
            <person name="Kuo A."/>
            <person name="Liang C."/>
            <person name="Lipzen A."/>
            <person name="Lutzoni F."/>
            <person name="Magnuson J."/>
            <person name="Mondo S."/>
            <person name="Nolan M."/>
            <person name="Ohm R."/>
            <person name="Pangilinan J."/>
            <person name="Park H.-J."/>
            <person name="Ramirez L."/>
            <person name="Alfaro M."/>
            <person name="Sun H."/>
            <person name="Tritt A."/>
            <person name="Yoshinaga Y."/>
            <person name="Zwiers L.-H."/>
            <person name="Turgeon B."/>
            <person name="Goodwin S."/>
            <person name="Spatafora J."/>
            <person name="Crous P."/>
            <person name="Grigoriev I."/>
        </authorList>
    </citation>
    <scope>NUCLEOTIDE SEQUENCE</scope>
    <source>
        <strain evidence="3">CBS 109.77</strain>
    </source>
</reference>
<dbReference type="EMBL" id="MU001771">
    <property type="protein sequence ID" value="KAF2799061.1"/>
    <property type="molecule type" value="Genomic_DNA"/>
</dbReference>
<feature type="transmembrane region" description="Helical" evidence="2">
    <location>
        <begin position="160"/>
        <end position="180"/>
    </location>
</feature>
<name>A0A6A6XR93_9PLEO</name>
<evidence type="ECO:0000313" key="3">
    <source>
        <dbReference type="EMBL" id="KAF2799061.1"/>
    </source>
</evidence>
<keyword evidence="2" id="KW-0812">Transmembrane</keyword>
<gene>
    <name evidence="3" type="ORF">K505DRAFT_80541</name>
</gene>
<evidence type="ECO:0000256" key="2">
    <source>
        <dbReference type="SAM" id="Phobius"/>
    </source>
</evidence>
<evidence type="ECO:0000313" key="4">
    <source>
        <dbReference type="Proteomes" id="UP000799757"/>
    </source>
</evidence>
<dbReference type="AlphaFoldDB" id="A0A6A6XR93"/>
<protein>
    <submittedName>
        <fullName evidence="3">Uncharacterized protein</fullName>
    </submittedName>
</protein>
<accession>A0A6A6XR93</accession>
<sequence>MINLLYSKCYTTRKPQFLTINLRSRVSVQNNQATKHPVTQFSICRIFFPQSTPPSASHACSVTPAATTPPQRVASSHVDWPRGSRRTPGRKREKKKGKGMESGSGFLSAENKEPVQNLADRVIALWLTYPIGVDIRRAFGPGVWNPSARPLMHSRCFCFYVWRTALVVSGLVWSCLAWTVSLWRSCRRQVAVALCSKGSLDWMPGLVGGPLSASTGLGAC</sequence>
<keyword evidence="4" id="KW-1185">Reference proteome</keyword>
<feature type="compositionally biased region" description="Basic residues" evidence="1">
    <location>
        <begin position="83"/>
        <end position="97"/>
    </location>
</feature>
<keyword evidence="2" id="KW-0472">Membrane</keyword>
<feature type="region of interest" description="Disordered" evidence="1">
    <location>
        <begin position="59"/>
        <end position="107"/>
    </location>
</feature>
<evidence type="ECO:0000256" key="1">
    <source>
        <dbReference type="SAM" id="MobiDB-lite"/>
    </source>
</evidence>
<keyword evidence="2" id="KW-1133">Transmembrane helix</keyword>
<proteinExistence type="predicted"/>
<dbReference type="Proteomes" id="UP000799757">
    <property type="component" value="Unassembled WGS sequence"/>
</dbReference>